<evidence type="ECO:0000313" key="2">
    <source>
        <dbReference type="Proteomes" id="UP000789901"/>
    </source>
</evidence>
<reference evidence="1 2" key="1">
    <citation type="submission" date="2021-06" db="EMBL/GenBank/DDBJ databases">
        <authorList>
            <person name="Kallberg Y."/>
            <person name="Tangrot J."/>
            <person name="Rosling A."/>
        </authorList>
    </citation>
    <scope>NUCLEOTIDE SEQUENCE [LARGE SCALE GENOMIC DNA]</scope>
    <source>
        <strain evidence="1 2">120-4 pot B 10/14</strain>
    </source>
</reference>
<organism evidence="1 2">
    <name type="scientific">Gigaspora margarita</name>
    <dbReference type="NCBI Taxonomy" id="4874"/>
    <lineage>
        <taxon>Eukaryota</taxon>
        <taxon>Fungi</taxon>
        <taxon>Fungi incertae sedis</taxon>
        <taxon>Mucoromycota</taxon>
        <taxon>Glomeromycotina</taxon>
        <taxon>Glomeromycetes</taxon>
        <taxon>Diversisporales</taxon>
        <taxon>Gigasporaceae</taxon>
        <taxon>Gigaspora</taxon>
    </lineage>
</organism>
<gene>
    <name evidence="1" type="ORF">GMARGA_LOCUS33919</name>
</gene>
<accession>A0ABN7WSL4</accession>
<dbReference type="Proteomes" id="UP000789901">
    <property type="component" value="Unassembled WGS sequence"/>
</dbReference>
<keyword evidence="2" id="KW-1185">Reference proteome</keyword>
<dbReference type="EMBL" id="CAJVQB010057786">
    <property type="protein sequence ID" value="CAG8838323.1"/>
    <property type="molecule type" value="Genomic_DNA"/>
</dbReference>
<comment type="caution">
    <text evidence="1">The sequence shown here is derived from an EMBL/GenBank/DDBJ whole genome shotgun (WGS) entry which is preliminary data.</text>
</comment>
<feature type="non-terminal residue" evidence="1">
    <location>
        <position position="59"/>
    </location>
</feature>
<protein>
    <submittedName>
        <fullName evidence="1">1894_t:CDS:1</fullName>
    </submittedName>
</protein>
<feature type="non-terminal residue" evidence="1">
    <location>
        <position position="1"/>
    </location>
</feature>
<evidence type="ECO:0000313" key="1">
    <source>
        <dbReference type="EMBL" id="CAG8838323.1"/>
    </source>
</evidence>
<name>A0ABN7WSL4_GIGMA</name>
<sequence length="59" mass="6741">TYTYITANEMGDIPFSCPSDYPYTSTIIKDACQIRSANLSLVRLDLKGQIISRVRPWEK</sequence>
<proteinExistence type="predicted"/>